<evidence type="ECO:0000256" key="5">
    <source>
        <dbReference type="PROSITE-ProRule" id="PRU00723"/>
    </source>
</evidence>
<dbReference type="PROSITE" id="PS50103">
    <property type="entry name" value="ZF_C3H1"/>
    <property type="match status" value="3"/>
</dbReference>
<evidence type="ECO:0000256" key="2">
    <source>
        <dbReference type="ARBA" id="ARBA00022737"/>
    </source>
</evidence>
<dbReference type="EMBL" id="NBSK02000008">
    <property type="protein sequence ID" value="KAJ0193630.1"/>
    <property type="molecule type" value="Genomic_DNA"/>
</dbReference>
<dbReference type="PANTHER" id="PTHR12547:SF121">
    <property type="entry name" value="ZINC FINGER CCCH DOMAIN-CONTAINING PROTEIN 39"/>
    <property type="match status" value="1"/>
</dbReference>
<feature type="zinc finger region" description="C3H1-type" evidence="5">
    <location>
        <begin position="41"/>
        <end position="68"/>
    </location>
</feature>
<dbReference type="InterPro" id="IPR045877">
    <property type="entry name" value="ZFP36-like"/>
</dbReference>
<feature type="domain" description="C3H1-type" evidence="6">
    <location>
        <begin position="171"/>
        <end position="199"/>
    </location>
</feature>
<dbReference type="FunFam" id="4.10.1000.10:FF:000001">
    <property type="entry name" value="zinc finger CCCH domain-containing protein 15-like"/>
    <property type="match status" value="1"/>
</dbReference>
<gene>
    <name evidence="7" type="ORF">LSAT_V11C800412860</name>
</gene>
<evidence type="ECO:0000259" key="6">
    <source>
        <dbReference type="PROSITE" id="PS50103"/>
    </source>
</evidence>
<dbReference type="PANTHER" id="PTHR12547">
    <property type="entry name" value="CCCH ZINC FINGER/TIS11-RELATED"/>
    <property type="match status" value="1"/>
</dbReference>
<protein>
    <recommendedName>
        <fullName evidence="6">C3H1-type domain-containing protein</fullName>
    </recommendedName>
</protein>
<dbReference type="InterPro" id="IPR036855">
    <property type="entry name" value="Znf_CCCH_sf"/>
</dbReference>
<dbReference type="Gene3D" id="4.10.1000.10">
    <property type="entry name" value="Zinc finger, CCCH-type"/>
    <property type="match status" value="2"/>
</dbReference>
<reference evidence="7 8" key="1">
    <citation type="journal article" date="2017" name="Nat. Commun.">
        <title>Genome assembly with in vitro proximity ligation data and whole-genome triplication in lettuce.</title>
        <authorList>
            <person name="Reyes-Chin-Wo S."/>
            <person name="Wang Z."/>
            <person name="Yang X."/>
            <person name="Kozik A."/>
            <person name="Arikit S."/>
            <person name="Song C."/>
            <person name="Xia L."/>
            <person name="Froenicke L."/>
            <person name="Lavelle D.O."/>
            <person name="Truco M.J."/>
            <person name="Xia R."/>
            <person name="Zhu S."/>
            <person name="Xu C."/>
            <person name="Xu H."/>
            <person name="Xu X."/>
            <person name="Cox K."/>
            <person name="Korf I."/>
            <person name="Meyers B.C."/>
            <person name="Michelmore R.W."/>
        </authorList>
    </citation>
    <scope>NUCLEOTIDE SEQUENCE [LARGE SCALE GENOMIC DNA]</scope>
    <source>
        <strain evidence="8">cv. Salinas</strain>
        <tissue evidence="7">Seedlings</tissue>
    </source>
</reference>
<proteinExistence type="predicted"/>
<dbReference type="AlphaFoldDB" id="A0A9R1WYB1"/>
<evidence type="ECO:0000256" key="4">
    <source>
        <dbReference type="ARBA" id="ARBA00022833"/>
    </source>
</evidence>
<feature type="domain" description="C3H1-type" evidence="6">
    <location>
        <begin position="41"/>
        <end position="68"/>
    </location>
</feature>
<keyword evidence="2" id="KW-0677">Repeat</keyword>
<keyword evidence="1 5" id="KW-0479">Metal-binding</keyword>
<feature type="zinc finger region" description="C3H1-type" evidence="5">
    <location>
        <begin position="171"/>
        <end position="199"/>
    </location>
</feature>
<name>A0A9R1WYB1_LACSA</name>
<dbReference type="GO" id="GO:0008270">
    <property type="term" value="F:zinc ion binding"/>
    <property type="evidence" value="ECO:0007669"/>
    <property type="project" value="UniProtKB-KW"/>
</dbReference>
<comment type="caution">
    <text evidence="7">The sequence shown here is derived from an EMBL/GenBank/DDBJ whole genome shotgun (WGS) entry which is preliminary data.</text>
</comment>
<feature type="zinc finger region" description="C3H1-type" evidence="5">
    <location>
        <begin position="96"/>
        <end position="124"/>
    </location>
</feature>
<evidence type="ECO:0000313" key="7">
    <source>
        <dbReference type="EMBL" id="KAJ0193630.1"/>
    </source>
</evidence>
<evidence type="ECO:0000313" key="8">
    <source>
        <dbReference type="Proteomes" id="UP000235145"/>
    </source>
</evidence>
<keyword evidence="8" id="KW-1185">Reference proteome</keyword>
<dbReference type="SUPFAM" id="SSF90229">
    <property type="entry name" value="CCCH zinc finger"/>
    <property type="match status" value="3"/>
</dbReference>
<dbReference type="SMART" id="SM00356">
    <property type="entry name" value="ZnF_C3H1"/>
    <property type="match status" value="3"/>
</dbReference>
<keyword evidence="4 5" id="KW-0862">Zinc</keyword>
<keyword evidence="3 5" id="KW-0863">Zinc-finger</keyword>
<accession>A0A9R1WYB1</accession>
<sequence>MKSVSLKYYLIIDALCLVYAVLTKSLTMSQHPVNQGTTNIFYKTRICHKFLEGNCGNGDNCTFAHGPTDLREPPPNWLELVKDKGGRDLNDEQRIIYEMKICHKFAKTGECSYGEKCNFLHESPAKFKDQITERTTGDAVIKIQTMVECGQPNRSHIVKVITTSSDPNAKFLKNRICSKWEITGKCALGDKCHFAHGIKELNKPVAPMEVHGSTVTGSLRLPVTELPPSNSATAVPLKQGEGRGFAKLRLSNKKINGIYGDWIDDDEEDEQDN</sequence>
<dbReference type="InterPro" id="IPR000571">
    <property type="entry name" value="Znf_CCCH"/>
</dbReference>
<feature type="domain" description="C3H1-type" evidence="6">
    <location>
        <begin position="96"/>
        <end position="124"/>
    </location>
</feature>
<evidence type="ECO:0000256" key="3">
    <source>
        <dbReference type="ARBA" id="ARBA00022771"/>
    </source>
</evidence>
<dbReference type="GO" id="GO:0003729">
    <property type="term" value="F:mRNA binding"/>
    <property type="evidence" value="ECO:0007669"/>
    <property type="project" value="InterPro"/>
</dbReference>
<dbReference type="Proteomes" id="UP000235145">
    <property type="component" value="Unassembled WGS sequence"/>
</dbReference>
<dbReference type="Pfam" id="PF00642">
    <property type="entry name" value="zf-CCCH"/>
    <property type="match status" value="3"/>
</dbReference>
<dbReference type="Gene3D" id="6.10.250.3220">
    <property type="match status" value="1"/>
</dbReference>
<organism evidence="7 8">
    <name type="scientific">Lactuca sativa</name>
    <name type="common">Garden lettuce</name>
    <dbReference type="NCBI Taxonomy" id="4236"/>
    <lineage>
        <taxon>Eukaryota</taxon>
        <taxon>Viridiplantae</taxon>
        <taxon>Streptophyta</taxon>
        <taxon>Embryophyta</taxon>
        <taxon>Tracheophyta</taxon>
        <taxon>Spermatophyta</taxon>
        <taxon>Magnoliopsida</taxon>
        <taxon>eudicotyledons</taxon>
        <taxon>Gunneridae</taxon>
        <taxon>Pentapetalae</taxon>
        <taxon>asterids</taxon>
        <taxon>campanulids</taxon>
        <taxon>Asterales</taxon>
        <taxon>Asteraceae</taxon>
        <taxon>Cichorioideae</taxon>
        <taxon>Cichorieae</taxon>
        <taxon>Lactucinae</taxon>
        <taxon>Lactuca</taxon>
    </lineage>
</organism>
<evidence type="ECO:0000256" key="1">
    <source>
        <dbReference type="ARBA" id="ARBA00022723"/>
    </source>
</evidence>